<sequence length="263" mass="28741">MNISSIFDIQHGLAAMVLGSVRITPAFFLLPFLSSSVVSATIRMPVIMLIGLSLWPHPINALPLEHVADYMKILAREAFVGLILGIVFAMPFWIMHAIGSVIDNQRGATISSTLDPMSGVDTSELANLFNLFAGALFLFGGGLSLMMEGFRRSYQICDPLLTCSPPLIPVLGLLSYLVTKMMILASPVLAALLLSEMLLGLLSRFAPQMNAFSISLTIKSLIAFFILILYFSPVVPDAFRALWPQGDHWNIWLLKDVIGSSIN</sequence>
<dbReference type="RefSeq" id="WP_132925310.1">
    <property type="nucleotide sequence ID" value="NZ_SJOI01000001.1"/>
</dbReference>
<gene>
    <name evidence="8" type="ORF">EZJ58_4372</name>
</gene>
<protein>
    <submittedName>
        <fullName evidence="8">Type III secretion protein T</fullName>
    </submittedName>
</protein>
<dbReference type="Pfam" id="PF01311">
    <property type="entry name" value="Bac_export_1"/>
    <property type="match status" value="1"/>
</dbReference>
<evidence type="ECO:0000313" key="8">
    <source>
        <dbReference type="EMBL" id="TCL06140.1"/>
    </source>
</evidence>
<feature type="transmembrane region" description="Helical" evidence="7">
    <location>
        <begin position="125"/>
        <end position="147"/>
    </location>
</feature>
<feature type="transmembrane region" description="Helical" evidence="7">
    <location>
        <begin position="184"/>
        <end position="202"/>
    </location>
</feature>
<dbReference type="GO" id="GO:0005886">
    <property type="term" value="C:plasma membrane"/>
    <property type="evidence" value="ECO:0007669"/>
    <property type="project" value="UniProtKB-SubCell"/>
</dbReference>
<dbReference type="PANTHER" id="PTHR30065:SF1">
    <property type="entry name" value="SURFACE PRESENTATION OF ANTIGENS PROTEIN SPAR"/>
    <property type="match status" value="1"/>
</dbReference>
<reference evidence="8 9" key="1">
    <citation type="submission" date="2019-02" db="EMBL/GenBank/DDBJ databases">
        <title>Investigation of anaerobic lignin degradation for improved lignocellulosic biofuels.</title>
        <authorList>
            <person name="Deangelis K."/>
        </authorList>
    </citation>
    <scope>NUCLEOTIDE SEQUENCE [LARGE SCALE GENOMIC DNA]</scope>
    <source>
        <strain evidence="8 9">159R</strain>
    </source>
</reference>
<proteinExistence type="inferred from homology"/>
<dbReference type="Proteomes" id="UP000294555">
    <property type="component" value="Unassembled WGS sequence"/>
</dbReference>
<dbReference type="PRINTS" id="PR00953">
    <property type="entry name" value="TYPE3IMRPROT"/>
</dbReference>
<dbReference type="PANTHER" id="PTHR30065">
    <property type="entry name" value="FLAGELLAR BIOSYNTHETIC PROTEIN FLIR"/>
    <property type="match status" value="1"/>
</dbReference>
<feature type="transmembrane region" description="Helical" evidence="7">
    <location>
        <begin position="214"/>
        <end position="232"/>
    </location>
</feature>
<keyword evidence="9" id="KW-1185">Reference proteome</keyword>
<keyword evidence="5 7" id="KW-1133">Transmembrane helix</keyword>
<keyword evidence="4 7" id="KW-0812">Transmembrane</keyword>
<feature type="transmembrane region" description="Helical" evidence="7">
    <location>
        <begin position="159"/>
        <end position="178"/>
    </location>
</feature>
<accession>A0A4R1NP58</accession>
<evidence type="ECO:0000256" key="7">
    <source>
        <dbReference type="RuleBase" id="RU362072"/>
    </source>
</evidence>
<evidence type="ECO:0000256" key="2">
    <source>
        <dbReference type="ARBA" id="ARBA00009772"/>
    </source>
</evidence>
<dbReference type="GO" id="GO:0006605">
    <property type="term" value="P:protein targeting"/>
    <property type="evidence" value="ECO:0007669"/>
    <property type="project" value="UniProtKB-UniRule"/>
</dbReference>
<dbReference type="NCBIfam" id="TIGR01401">
    <property type="entry name" value="fliR_like_III"/>
    <property type="match status" value="1"/>
</dbReference>
<keyword evidence="6 7" id="KW-0472">Membrane</keyword>
<name>A0A4R1NP58_9GAMM</name>
<organism evidence="8 9">
    <name type="scientific">Sodalis ligni</name>
    <dbReference type="NCBI Taxonomy" id="2697027"/>
    <lineage>
        <taxon>Bacteria</taxon>
        <taxon>Pseudomonadati</taxon>
        <taxon>Pseudomonadota</taxon>
        <taxon>Gammaproteobacteria</taxon>
        <taxon>Enterobacterales</taxon>
        <taxon>Bruguierivoracaceae</taxon>
        <taxon>Sodalis</taxon>
    </lineage>
</organism>
<evidence type="ECO:0000313" key="9">
    <source>
        <dbReference type="Proteomes" id="UP000294555"/>
    </source>
</evidence>
<comment type="subcellular location">
    <subcellularLocation>
        <location evidence="1 7">Cell membrane</location>
        <topology evidence="1 7">Multi-pass membrane protein</topology>
    </subcellularLocation>
</comment>
<evidence type="ECO:0000256" key="6">
    <source>
        <dbReference type="ARBA" id="ARBA00023136"/>
    </source>
</evidence>
<evidence type="ECO:0000256" key="4">
    <source>
        <dbReference type="ARBA" id="ARBA00022692"/>
    </source>
</evidence>
<dbReference type="AlphaFoldDB" id="A0A4R1NP58"/>
<feature type="transmembrane region" description="Helical" evidence="7">
    <location>
        <begin position="12"/>
        <end position="34"/>
    </location>
</feature>
<dbReference type="InterPro" id="IPR002010">
    <property type="entry name" value="T3SS_IM_R"/>
</dbReference>
<comment type="caution">
    <text evidence="8">The sequence shown here is derived from an EMBL/GenBank/DDBJ whole genome shotgun (WGS) entry which is preliminary data.</text>
</comment>
<dbReference type="InterPro" id="IPR006304">
    <property type="entry name" value="T3SS_SpaR/YscT"/>
</dbReference>
<evidence type="ECO:0000256" key="1">
    <source>
        <dbReference type="ARBA" id="ARBA00004651"/>
    </source>
</evidence>
<keyword evidence="3 7" id="KW-1003">Cell membrane</keyword>
<evidence type="ECO:0000256" key="5">
    <source>
        <dbReference type="ARBA" id="ARBA00022989"/>
    </source>
</evidence>
<dbReference type="EMBL" id="SJOI01000001">
    <property type="protein sequence ID" value="TCL06140.1"/>
    <property type="molecule type" value="Genomic_DNA"/>
</dbReference>
<dbReference type="OrthoDB" id="9807748at2"/>
<comment type="similarity">
    <text evidence="2 7">Belongs to the FliR/MopE/SpaR family.</text>
</comment>
<feature type="transmembrane region" description="Helical" evidence="7">
    <location>
        <begin position="78"/>
        <end position="98"/>
    </location>
</feature>
<evidence type="ECO:0000256" key="3">
    <source>
        <dbReference type="ARBA" id="ARBA00022475"/>
    </source>
</evidence>